<protein>
    <submittedName>
        <fullName evidence="2">Uncharacterized protein</fullName>
    </submittedName>
</protein>
<evidence type="ECO:0000256" key="1">
    <source>
        <dbReference type="SAM" id="Phobius"/>
    </source>
</evidence>
<dbReference type="Proteomes" id="UP000181942">
    <property type="component" value="Unassembled WGS sequence"/>
</dbReference>
<gene>
    <name evidence="2" type="ORF">SAMN02787118_13660</name>
</gene>
<proteinExistence type="predicted"/>
<accession>A0A1I2WEN4</accession>
<keyword evidence="1" id="KW-1133">Transmembrane helix</keyword>
<keyword evidence="1" id="KW-0472">Membrane</keyword>
<dbReference type="EMBL" id="FONR01000036">
    <property type="protein sequence ID" value="SFG99117.1"/>
    <property type="molecule type" value="Genomic_DNA"/>
</dbReference>
<feature type="transmembrane region" description="Helical" evidence="1">
    <location>
        <begin position="20"/>
        <end position="38"/>
    </location>
</feature>
<reference evidence="2 3" key="1">
    <citation type="submission" date="2016-10" db="EMBL/GenBank/DDBJ databases">
        <authorList>
            <person name="de Groot N.N."/>
        </authorList>
    </citation>
    <scope>NUCLEOTIDE SEQUENCE [LARGE SCALE GENOMIC DNA]</scope>
    <source>
        <strain evidence="2 3">OK461</strain>
    </source>
</reference>
<organism evidence="2 3">
    <name type="scientific">Streptomyces mirabilis</name>
    <dbReference type="NCBI Taxonomy" id="68239"/>
    <lineage>
        <taxon>Bacteria</taxon>
        <taxon>Bacillati</taxon>
        <taxon>Actinomycetota</taxon>
        <taxon>Actinomycetes</taxon>
        <taxon>Kitasatosporales</taxon>
        <taxon>Streptomycetaceae</taxon>
        <taxon>Streptomyces</taxon>
    </lineage>
</organism>
<keyword evidence="1" id="KW-0812">Transmembrane</keyword>
<evidence type="ECO:0000313" key="3">
    <source>
        <dbReference type="Proteomes" id="UP000181942"/>
    </source>
</evidence>
<dbReference type="AlphaFoldDB" id="A0A1I2WEN4"/>
<evidence type="ECO:0000313" key="2">
    <source>
        <dbReference type="EMBL" id="SFG99117.1"/>
    </source>
</evidence>
<sequence length="64" mass="6714">MQEAGVETQSGLWLVCQDWAIWRCILISVVLAASYPSLIPAMGIGTGNAGCLSGGLRAYARLSS</sequence>
<name>A0A1I2WEN4_9ACTN</name>